<dbReference type="PANTHER" id="PTHR42887">
    <property type="entry name" value="OS12G0638800 PROTEIN"/>
    <property type="match status" value="1"/>
</dbReference>
<protein>
    <submittedName>
        <fullName evidence="6">Aminoacetone oxidase family FAD-binding enzyme</fullName>
    </submittedName>
</protein>
<dbReference type="InterPro" id="IPR055178">
    <property type="entry name" value="RsdA/BaiN/AoA(So)-like_dom"/>
</dbReference>
<dbReference type="NCBIfam" id="TIGR00275">
    <property type="entry name" value="aminoacetone oxidase family FAD-binding enzyme"/>
    <property type="match status" value="1"/>
</dbReference>
<comment type="cofactor">
    <cofactor evidence="1">
        <name>FAD</name>
        <dbReference type="ChEBI" id="CHEBI:57692"/>
    </cofactor>
</comment>
<gene>
    <name evidence="6" type="ORF">NATSA_10180</name>
</gene>
<keyword evidence="3" id="KW-0274">FAD</keyword>
<dbReference type="SUPFAM" id="SSF160996">
    <property type="entry name" value="HI0933 insert domain-like"/>
    <property type="match status" value="1"/>
</dbReference>
<dbReference type="EMBL" id="JAFIDN010000007">
    <property type="protein sequence ID" value="MBP3193030.1"/>
    <property type="molecule type" value="Genomic_DNA"/>
</dbReference>
<accession>A0A8J7RJS9</accession>
<evidence type="ECO:0000313" key="7">
    <source>
        <dbReference type="Proteomes" id="UP000673975"/>
    </source>
</evidence>
<evidence type="ECO:0000256" key="1">
    <source>
        <dbReference type="ARBA" id="ARBA00001974"/>
    </source>
</evidence>
<dbReference type="Proteomes" id="UP000673975">
    <property type="component" value="Unassembled WGS sequence"/>
</dbReference>
<keyword evidence="7" id="KW-1185">Reference proteome</keyword>
<keyword evidence="2" id="KW-0285">Flavoprotein</keyword>
<dbReference type="Gene3D" id="3.50.50.60">
    <property type="entry name" value="FAD/NAD(P)-binding domain"/>
    <property type="match status" value="1"/>
</dbReference>
<dbReference type="InterPro" id="IPR036188">
    <property type="entry name" value="FAD/NAD-bd_sf"/>
</dbReference>
<evidence type="ECO:0000259" key="4">
    <source>
        <dbReference type="Pfam" id="PF03486"/>
    </source>
</evidence>
<feature type="domain" description="RsdA/BaiN/AoA(So)-like Rossmann fold-like" evidence="4">
    <location>
        <begin position="49"/>
        <end position="426"/>
    </location>
</feature>
<dbReference type="Pfam" id="PF03486">
    <property type="entry name" value="HI0933_like"/>
    <property type="match status" value="1"/>
</dbReference>
<dbReference type="Gene3D" id="1.10.8.260">
    <property type="entry name" value="HI0933 insert domain-like"/>
    <property type="match status" value="1"/>
</dbReference>
<dbReference type="InterPro" id="IPR057661">
    <property type="entry name" value="RsdA/BaiN/AoA(So)_Rossmann"/>
</dbReference>
<dbReference type="PRINTS" id="PR00368">
    <property type="entry name" value="FADPNR"/>
</dbReference>
<dbReference type="RefSeq" id="WP_210512278.1">
    <property type="nucleotide sequence ID" value="NZ_JAFIDN010000007.1"/>
</dbReference>
<dbReference type="InterPro" id="IPR004792">
    <property type="entry name" value="BaiN-like"/>
</dbReference>
<dbReference type="AlphaFoldDB" id="A0A8J7RJS9"/>
<dbReference type="Gene3D" id="2.40.30.10">
    <property type="entry name" value="Translation factors"/>
    <property type="match status" value="1"/>
</dbReference>
<dbReference type="InterPro" id="IPR023166">
    <property type="entry name" value="BaiN-like_dom_sf"/>
</dbReference>
<evidence type="ECO:0000313" key="6">
    <source>
        <dbReference type="EMBL" id="MBP3193030.1"/>
    </source>
</evidence>
<dbReference type="SUPFAM" id="SSF51905">
    <property type="entry name" value="FAD/NAD(P)-binding domain"/>
    <property type="match status" value="1"/>
</dbReference>
<dbReference type="Pfam" id="PF22780">
    <property type="entry name" value="HI0933_like_1st"/>
    <property type="match status" value="1"/>
</dbReference>
<organism evidence="6 7">
    <name type="scientific">Natronogracilivirga saccharolytica</name>
    <dbReference type="NCBI Taxonomy" id="2812953"/>
    <lineage>
        <taxon>Bacteria</taxon>
        <taxon>Pseudomonadati</taxon>
        <taxon>Balneolota</taxon>
        <taxon>Balneolia</taxon>
        <taxon>Balneolales</taxon>
        <taxon>Cyclonatronaceae</taxon>
        <taxon>Natronogracilivirga</taxon>
    </lineage>
</organism>
<comment type="caution">
    <text evidence="6">The sequence shown here is derived from an EMBL/GenBank/DDBJ whole genome shotgun (WGS) entry which is preliminary data.</text>
</comment>
<feature type="domain" description="RsdA/BaiN/AoA(So)-like insert" evidence="5">
    <location>
        <begin position="215"/>
        <end position="373"/>
    </location>
</feature>
<name>A0A8J7RJS9_9BACT</name>
<dbReference type="PANTHER" id="PTHR42887:SF2">
    <property type="entry name" value="OS12G0638800 PROTEIN"/>
    <property type="match status" value="1"/>
</dbReference>
<evidence type="ECO:0000256" key="2">
    <source>
        <dbReference type="ARBA" id="ARBA00022630"/>
    </source>
</evidence>
<reference evidence="6" key="1">
    <citation type="submission" date="2021-02" db="EMBL/GenBank/DDBJ databases">
        <title>Natronogracilivirga saccharolytica gen. nov. sp. nov. a new anaerobic, haloalkiliphilic carbohydrate-fermenting bacterium from soda lake and proposing of Cyclonatronumiaceae fam. nov. in the phylum Balneolaeota.</title>
        <authorList>
            <person name="Zhilina T.N."/>
            <person name="Sorokin D.Y."/>
            <person name="Zavarzina D.G."/>
            <person name="Toshchakov S.V."/>
            <person name="Kublanov I.V."/>
        </authorList>
    </citation>
    <scope>NUCLEOTIDE SEQUENCE</scope>
    <source>
        <strain evidence="6">Z-1702</strain>
    </source>
</reference>
<evidence type="ECO:0000256" key="3">
    <source>
        <dbReference type="ARBA" id="ARBA00022827"/>
    </source>
</evidence>
<evidence type="ECO:0000259" key="5">
    <source>
        <dbReference type="Pfam" id="PF22780"/>
    </source>
</evidence>
<proteinExistence type="predicted"/>
<sequence>MFYSDVLIAGAGAAGLTAAIFAAQSGSAPGSGFGTQTGKICDEDSGSHPEITLLERTNQPGRKILMSGGTRCNVLPVEATKDDFITESSPNRLRNVFKSWSVEGCHEWFSSEIGLDMACEKASNKWFPKSNSAKEVRDLLVKRARKLGVTIRTSSSVTDISRTGEYWKITTASGETHIAPKVILATGGMSIPRTGTDGTGHSIMQQLGHSLHEPYPALTPLKGPHPGREPLPGVSLDVDIVPEARQSSTFGSRRSGFLFTHDGYSGPAVLDVSHVAVKALADDPSGYKAALRVNWADKGADWWREQLQGSLTTSGLLAKYLPRRLADNLLEEAGLQKLKTAQLTKKQRNLMISMLTEYRLVPTGHAGFSKAEVTGGGVPIDEINPATMESRILPGIYLCGEILDVFGRIGGFNFYWAWVSGRLAGRYAVTS</sequence>